<dbReference type="Gene3D" id="3.80.10.10">
    <property type="entry name" value="Ribonuclease Inhibitor"/>
    <property type="match status" value="1"/>
</dbReference>
<dbReference type="Proteomes" id="UP000037035">
    <property type="component" value="Unassembled WGS sequence"/>
</dbReference>
<dbReference type="PROSITE" id="PS51450">
    <property type="entry name" value="LRR"/>
    <property type="match status" value="1"/>
</dbReference>
<dbReference type="InterPro" id="IPR032675">
    <property type="entry name" value="LRR_dom_sf"/>
</dbReference>
<dbReference type="InterPro" id="IPR001611">
    <property type="entry name" value="Leu-rich_rpt"/>
</dbReference>
<dbReference type="STRING" id="27349.A0A0L6UDG7"/>
<evidence type="ECO:0000256" key="2">
    <source>
        <dbReference type="ARBA" id="ARBA00022737"/>
    </source>
</evidence>
<reference evidence="4 5" key="1">
    <citation type="submission" date="2015-08" db="EMBL/GenBank/DDBJ databases">
        <title>Next Generation Sequencing and Analysis of the Genome of Puccinia sorghi L Schw, the Causal Agent of Maize Common Rust.</title>
        <authorList>
            <person name="Rochi L."/>
            <person name="Burguener G."/>
            <person name="Darino M."/>
            <person name="Turjanski A."/>
            <person name="Kreff E."/>
            <person name="Dieguez M.J."/>
            <person name="Sacco F."/>
        </authorList>
    </citation>
    <scope>NUCLEOTIDE SEQUENCE [LARGE SCALE GENOMIC DNA]</scope>
    <source>
        <strain evidence="4 5">RO10H11247</strain>
    </source>
</reference>
<gene>
    <name evidence="4" type="ORF">VP01_713g4</name>
</gene>
<comment type="caution">
    <text evidence="4">The sequence shown here is derived from an EMBL/GenBank/DDBJ whole genome shotgun (WGS) entry which is preliminary data.</text>
</comment>
<keyword evidence="2" id="KW-0677">Repeat</keyword>
<keyword evidence="5" id="KW-1185">Reference proteome</keyword>
<dbReference type="EMBL" id="LAVV01012539">
    <property type="protein sequence ID" value="KNZ46593.1"/>
    <property type="molecule type" value="Genomic_DNA"/>
</dbReference>
<proteinExistence type="predicted"/>
<feature type="compositionally biased region" description="Basic and acidic residues" evidence="3">
    <location>
        <begin position="36"/>
        <end position="45"/>
    </location>
</feature>
<dbReference type="Pfam" id="PF13855">
    <property type="entry name" value="LRR_8"/>
    <property type="match status" value="1"/>
</dbReference>
<keyword evidence="1" id="KW-0433">Leucine-rich repeat</keyword>
<dbReference type="InterPro" id="IPR003591">
    <property type="entry name" value="Leu-rich_rpt_typical-subtyp"/>
</dbReference>
<dbReference type="PANTHER" id="PTHR45752">
    <property type="entry name" value="LEUCINE-RICH REPEAT-CONTAINING"/>
    <property type="match status" value="1"/>
</dbReference>
<dbReference type="SUPFAM" id="SSF52058">
    <property type="entry name" value="L domain-like"/>
    <property type="match status" value="1"/>
</dbReference>
<dbReference type="AlphaFoldDB" id="A0A0L6UDG7"/>
<evidence type="ECO:0000256" key="1">
    <source>
        <dbReference type="ARBA" id="ARBA00022614"/>
    </source>
</evidence>
<name>A0A0L6UDG7_9BASI</name>
<dbReference type="OrthoDB" id="2501785at2759"/>
<dbReference type="SMART" id="SM00369">
    <property type="entry name" value="LRR_TYP"/>
    <property type="match status" value="2"/>
</dbReference>
<accession>A0A0L6UDG7</accession>
<feature type="region of interest" description="Disordered" evidence="3">
    <location>
        <begin position="80"/>
        <end position="114"/>
    </location>
</feature>
<dbReference type="InterPro" id="IPR050715">
    <property type="entry name" value="LRR-SigEffector_domain"/>
</dbReference>
<feature type="compositionally biased region" description="Low complexity" evidence="3">
    <location>
        <begin position="80"/>
        <end position="103"/>
    </location>
</feature>
<evidence type="ECO:0000256" key="3">
    <source>
        <dbReference type="SAM" id="MobiDB-lite"/>
    </source>
</evidence>
<protein>
    <submittedName>
        <fullName evidence="4">Uncharacterized protein</fullName>
    </submittedName>
</protein>
<evidence type="ECO:0000313" key="5">
    <source>
        <dbReference type="Proteomes" id="UP000037035"/>
    </source>
</evidence>
<dbReference type="VEuPathDB" id="FungiDB:VP01_713g4"/>
<feature type="compositionally biased region" description="Polar residues" evidence="3">
    <location>
        <begin position="1"/>
        <end position="10"/>
    </location>
</feature>
<organism evidence="4 5">
    <name type="scientific">Puccinia sorghi</name>
    <dbReference type="NCBI Taxonomy" id="27349"/>
    <lineage>
        <taxon>Eukaryota</taxon>
        <taxon>Fungi</taxon>
        <taxon>Dikarya</taxon>
        <taxon>Basidiomycota</taxon>
        <taxon>Pucciniomycotina</taxon>
        <taxon>Pucciniomycetes</taxon>
        <taxon>Pucciniales</taxon>
        <taxon>Pucciniaceae</taxon>
        <taxon>Puccinia</taxon>
    </lineage>
</organism>
<dbReference type="PANTHER" id="PTHR45752:SF196">
    <property type="entry name" value="GH17740P"/>
    <property type="match status" value="1"/>
</dbReference>
<sequence length="557" mass="62042">MSAHSNSVTDPFSAIYKARPGQLPSSLSLESQHNNKHFEPERIPDDPSTSSKPTEKPVFCPFLAGERDRVVRKRMLSNPESLLPSSSIVTSSTPASSKASTSAFAENDSGRLHHVPTKDLQKDETKSTYHHSSEIYQSNPIDLSSYNSPSRGGIFFSPPRNADLLTTKRIRSQNLFGSTQRRTEDEEESEGKWDSYCRFSSAFSQAIIRGNTCLDLDNQNLYTIPDLSQLVEEQKMVMGHLQDKVKINALIEKMVNPSDTNHDVGGSRQPMTRAKSAPLVSFSLGTTASLILSNNYLSSSSFANLHQICYFQGLQQLSLRSNRLTEVPPEFGNLKNLKVLNLAYNSLKFLPSSILQLKHCKLHLMGNPWLKPPANPPLGGASFTTPSDPATRQFRWLSQSRGIFYFSSPASNDAPLDNSPLKPSIPSLLETCLRKLCISTHMEGEEEKIIRQDEDGLHHAHDLHPSSLSMLDTDRRGHLETKALLPPRVLQILADPAKYFYRCDLCKARSVLKPGSLTQDDDLSPQYGFQFRSPGALFLPPQYLAHPQHISVPTCNN</sequence>
<feature type="region of interest" description="Disordered" evidence="3">
    <location>
        <begin position="1"/>
        <end position="61"/>
    </location>
</feature>
<evidence type="ECO:0000313" key="4">
    <source>
        <dbReference type="EMBL" id="KNZ46593.1"/>
    </source>
</evidence>
<feature type="compositionally biased region" description="Polar residues" evidence="3">
    <location>
        <begin position="23"/>
        <end position="32"/>
    </location>
</feature>